<evidence type="ECO:0008006" key="4">
    <source>
        <dbReference type="Google" id="ProtNLM"/>
    </source>
</evidence>
<dbReference type="GO" id="GO:0005737">
    <property type="term" value="C:cytoplasm"/>
    <property type="evidence" value="ECO:0007669"/>
    <property type="project" value="TreeGrafter"/>
</dbReference>
<reference evidence="3" key="1">
    <citation type="submission" date="2020-06" db="EMBL/GenBank/DDBJ databases">
        <authorList>
            <person name="Li T."/>
            <person name="Hu X."/>
            <person name="Zhang T."/>
            <person name="Song X."/>
            <person name="Zhang H."/>
            <person name="Dai N."/>
            <person name="Sheng W."/>
            <person name="Hou X."/>
            <person name="Wei L."/>
        </authorList>
    </citation>
    <scope>NUCLEOTIDE SEQUENCE</scope>
    <source>
        <strain evidence="3">KEN8</strain>
        <tissue evidence="3">Leaf</tissue>
    </source>
</reference>
<dbReference type="PANTHER" id="PTHR13650">
    <property type="entry name" value="SPATACSIN"/>
    <property type="match status" value="1"/>
</dbReference>
<sequence>MLRVSYVILSVLLCSALRVSVEQFLGYLLYAGASMDFNCHPDDDDLPVLHLRKWGPSEFPFNPSNFKEGFISPTRKSLLLLSYDSEALFLPLVKGRCVKDKDPEIIPDETFINPPELGVPSISGSGENISGYSGSVDLDGGIDYAPGLIFSGSTPAFISDVDSVAWGLCADTFDRHEEASFQELLFLSGKQGVVVHAFSQFNESNEVIKPLQASDVGQGMWVEWGPSTMSSSSLDFQEESKSPLKASPERSDTSHPEAMEDGQSASPKMWMRTFLTKVERLTSGNDVYTRFPYRTSFPNNVVVSFRLFDQDSHFLDLLSDGSPTSFDQANGNMSVVHPFQNKSDTSLNSSNLKLEDDGTSNSRSGAASCSYKCVKVFSNNSYQLVGFALSMINPRTLVASHVNDENYSKVRIAVAKIVTWGIQWVYSVKLDENVDKGPFEWTDFTFSHKFLVCLSTSGLIAFYGSMTGAFLALLEVANIIGPGHCLSPQERENDGNVLNQMHEKLWHRIGNLTRRFRRLFVFPHSSLLGVMDESGVTYVILPDVHVPEDLFSFENVLPHQHHLDLGLLTGWEVGGAEIGYQRVLFNNKSPRDISRLPAPGKNSYSVGSLPSYEHLKNEDISIKNWRSNYDSYIITSLGARHIMNQTKFLVSDYRSCLMRKVFLPPCASSEDDVLCCSPFGITRITKRYGSGKKGCRVGHANLQLDCIVNDDVNYNMQRWEMSSVEAVGCNFHGFLFLVTQKGLSVVLPSISVASNFFPVEAVGYRIPYCTGSTKCRAGNLMEIAGIEKPWLPWKLEVLDKILLYEGPEVAEKLCLENGWDLGISRIRRLQLALCYLEFDEIENSLEMLMGVNLAVEGILRLLFAAVYLMSHKVSNDNEVSAASRLLALATGYATRVIRKYGLLQHKKAAVRPWDFGGNEGFALPLELTDKEHDEEGNTRSLKEMAQLLVIIRSLQGQLNAKLKRPGKLLTNNAGLPNLISADLSEDETKGPVVSEDTLLLDTPDRREIAHPPSATDLGNMESLALVSADTVGAKTADFQNFDSAILVPGGSAFGKKTFKIENPKDMIARWELDNMDLKTVVEDALLSGRLPLAVLRLHLHNLNSSLPGSETHDTFNDVRVAGRAISYDLFVKGEIGLAITTLQKLGEDVETSLKQLVFGTVRRSLRLQVAEEMKRYAYLGPHELKILEMVSLIERVYPCSSFFSTLATRQKELKRTSAEDAVGEISLHLVHPLFKNLIILCGEIDGVVLGSWTTVDEQSVAADVDDDSSHAAYWAAAMAWSDAWDQRVIDRILLDQPLLMGVNVLWESQLEYHVCHNDWLEVSKLLEVIPSYALSYGSLSIRLDDVHPASSIEYGEGIPGYNNYTNFLEELDAVCINVPSIRVFRFSANRTCSMWLRMLMEQQLAKKLIFLADYWPGTADIVPLLSQSGFMINMHDDSYLDEASDSSSDPILVIGDASISPETVQALHKVVIHFCFQYNLLNLLEIYLDLHKLAIDHGSLSFFLDAASDNEWAKCLLLLRIKGREYDASFSNARAVASRNLIPGNKLTVLETDDIIQAVDDIAEGAGEMAALATLIFAPIPLQDCLSSGSVNRRCSSAQCTLENLRPALQRFPTLWNTLMAACFGQDPPCNNLVLKTKVSGYSDLLDYLNWREGVFFSSVRDTSILQMIPCWFPKAVRRLIQLYVQGPIGWQSLADSETEELSMLRDIYYIVNSSGHAQISATSWEASVQKHIEEELYASSLDVGFLSEAQVGKYPFETVIQVASKEFSDPRLKVHILTVLKSMQSRKKVSSSLMDLAERRGGTLLSDANLYIPVELFGIIAECEKQERPGEALLLKAKNLCWSILAMIASCFPDVSPLSCLTVWLEITAARETSAIKVNDIASQIAKNVRAAVEATNSLPASARTITFHYNRKNSKRRRLVGPIPEESLALAASQVSKGSGVSKTQGVIYDEEVAKLGDEDTKLSTDANGMATALSRMVAVLCEQHLFLPLLQAFEIFLPSCSLLPFIRALQAFSQMRLSEASAHLGSFSIRIKEEFPHTQPHWEREGKIGNSWTISTAVRAADAMLLTCPSPYEKRGLLRLLAATDFGDGGSTATRYGQLCWKIDMAEPSLRSDECPLLGNETFDDASLLSALEKNGYWEQARSWAKQLEASGEPRWKSAANHVTEMQAEAMVAEWKEFLWDVPEERVALWSHCQTLFIRYSFPAMQGQSRESETRVWLVCCGGSEALDDTRAIAYH</sequence>
<feature type="region of interest" description="Disordered" evidence="1">
    <location>
        <begin position="337"/>
        <end position="364"/>
    </location>
</feature>
<evidence type="ECO:0000313" key="3">
    <source>
        <dbReference type="EMBL" id="KAL0288431.1"/>
    </source>
</evidence>
<evidence type="ECO:0000256" key="1">
    <source>
        <dbReference type="SAM" id="MobiDB-lite"/>
    </source>
</evidence>
<reference evidence="3" key="2">
    <citation type="journal article" date="2024" name="Plant">
        <title>Genomic evolution and insights into agronomic trait innovations of Sesamum species.</title>
        <authorList>
            <person name="Miao H."/>
            <person name="Wang L."/>
            <person name="Qu L."/>
            <person name="Liu H."/>
            <person name="Sun Y."/>
            <person name="Le M."/>
            <person name="Wang Q."/>
            <person name="Wei S."/>
            <person name="Zheng Y."/>
            <person name="Lin W."/>
            <person name="Duan Y."/>
            <person name="Cao H."/>
            <person name="Xiong S."/>
            <person name="Wang X."/>
            <person name="Wei L."/>
            <person name="Li C."/>
            <person name="Ma Q."/>
            <person name="Ju M."/>
            <person name="Zhao R."/>
            <person name="Li G."/>
            <person name="Mu C."/>
            <person name="Tian Q."/>
            <person name="Mei H."/>
            <person name="Zhang T."/>
            <person name="Gao T."/>
            <person name="Zhang H."/>
        </authorList>
    </citation>
    <scope>NUCLEOTIDE SEQUENCE</scope>
    <source>
        <strain evidence="3">KEN8</strain>
    </source>
</reference>
<proteinExistence type="predicted"/>
<dbReference type="PANTHER" id="PTHR13650:SF0">
    <property type="entry name" value="SPATACSIN"/>
    <property type="match status" value="1"/>
</dbReference>
<feature type="compositionally biased region" description="Basic and acidic residues" evidence="1">
    <location>
        <begin position="238"/>
        <end position="258"/>
    </location>
</feature>
<keyword evidence="2" id="KW-0732">Signal</keyword>
<comment type="caution">
    <text evidence="3">The sequence shown here is derived from an EMBL/GenBank/DDBJ whole genome shotgun (WGS) entry which is preliminary data.</text>
</comment>
<organism evidence="3">
    <name type="scientific">Sesamum calycinum</name>
    <dbReference type="NCBI Taxonomy" id="2727403"/>
    <lineage>
        <taxon>Eukaryota</taxon>
        <taxon>Viridiplantae</taxon>
        <taxon>Streptophyta</taxon>
        <taxon>Embryophyta</taxon>
        <taxon>Tracheophyta</taxon>
        <taxon>Spermatophyta</taxon>
        <taxon>Magnoliopsida</taxon>
        <taxon>eudicotyledons</taxon>
        <taxon>Gunneridae</taxon>
        <taxon>Pentapetalae</taxon>
        <taxon>asterids</taxon>
        <taxon>lamiids</taxon>
        <taxon>Lamiales</taxon>
        <taxon>Pedaliaceae</taxon>
        <taxon>Sesamum</taxon>
    </lineage>
</organism>
<evidence type="ECO:0000256" key="2">
    <source>
        <dbReference type="SAM" id="SignalP"/>
    </source>
</evidence>
<feature type="compositionally biased region" description="Polar residues" evidence="1">
    <location>
        <begin position="340"/>
        <end position="352"/>
    </location>
</feature>
<dbReference type="InterPro" id="IPR028103">
    <property type="entry name" value="Spatacsin"/>
</dbReference>
<feature type="region of interest" description="Disordered" evidence="1">
    <location>
        <begin position="229"/>
        <end position="265"/>
    </location>
</feature>
<name>A0AAW2J357_9LAMI</name>
<feature type="signal peptide" evidence="2">
    <location>
        <begin position="1"/>
        <end position="16"/>
    </location>
</feature>
<gene>
    <name evidence="3" type="ORF">Scaly_2730600</name>
</gene>
<accession>A0AAW2J357</accession>
<feature type="chain" id="PRO_5043430480" description="Spatacsin C-terminal domain-containing protein" evidence="2">
    <location>
        <begin position="17"/>
        <end position="2239"/>
    </location>
</feature>
<dbReference type="EMBL" id="JACGWM010001745">
    <property type="protein sequence ID" value="KAL0288431.1"/>
    <property type="molecule type" value="Genomic_DNA"/>
</dbReference>
<protein>
    <recommendedName>
        <fullName evidence="4">Spatacsin C-terminal domain-containing protein</fullName>
    </recommendedName>
</protein>